<evidence type="ECO:0000313" key="1">
    <source>
        <dbReference type="EMBL" id="MDQ0647574.1"/>
    </source>
</evidence>
<organism evidence="1 2">
    <name type="scientific">Microbacterium natoriense</name>
    <dbReference type="NCBI Taxonomy" id="284570"/>
    <lineage>
        <taxon>Bacteria</taxon>
        <taxon>Bacillati</taxon>
        <taxon>Actinomycetota</taxon>
        <taxon>Actinomycetes</taxon>
        <taxon>Micrococcales</taxon>
        <taxon>Microbacteriaceae</taxon>
        <taxon>Microbacterium</taxon>
    </lineage>
</organism>
<dbReference type="Proteomes" id="UP001244427">
    <property type="component" value="Unassembled WGS sequence"/>
</dbReference>
<keyword evidence="2" id="KW-1185">Reference proteome</keyword>
<dbReference type="EMBL" id="JAUSXV010000001">
    <property type="protein sequence ID" value="MDQ0647574.1"/>
    <property type="molecule type" value="Genomic_DNA"/>
</dbReference>
<evidence type="ECO:0000313" key="2">
    <source>
        <dbReference type="Proteomes" id="UP001244427"/>
    </source>
</evidence>
<dbReference type="PANTHER" id="PTHR48098:SF3">
    <property type="entry name" value="IRON(III) ENTEROBACTIN ESTERASE"/>
    <property type="match status" value="1"/>
</dbReference>
<dbReference type="InterPro" id="IPR000801">
    <property type="entry name" value="Esterase-like"/>
</dbReference>
<accession>A0AAW8EXH6</accession>
<dbReference type="RefSeq" id="WP_307295521.1">
    <property type="nucleotide sequence ID" value="NZ_JAUSXV010000001.1"/>
</dbReference>
<dbReference type="Pfam" id="PF00756">
    <property type="entry name" value="Esterase"/>
    <property type="match status" value="1"/>
</dbReference>
<dbReference type="AlphaFoldDB" id="A0AAW8EXH6"/>
<dbReference type="PANTHER" id="PTHR48098">
    <property type="entry name" value="ENTEROCHELIN ESTERASE-RELATED"/>
    <property type="match status" value="1"/>
</dbReference>
<name>A0AAW8EXH6_9MICO</name>
<gene>
    <name evidence="1" type="ORF">QFZ53_001770</name>
</gene>
<reference evidence="1 2" key="1">
    <citation type="submission" date="2023-07" db="EMBL/GenBank/DDBJ databases">
        <title>Comparative genomics of wheat-associated soil bacteria to identify genetic determinants of phenazine resistance.</title>
        <authorList>
            <person name="Mouncey N."/>
        </authorList>
    </citation>
    <scope>NUCLEOTIDE SEQUENCE [LARGE SCALE GENOMIC DNA]</scope>
    <source>
        <strain evidence="1 2">W4I9-1</strain>
    </source>
</reference>
<sequence>MTQEFAYRAMPIADDPVVYAYGPDSSQRSEVLPGSIRSFVIDDSIVYPGTTRTVWVHTPHSHDPSAPAAVMIFNDGWWYLDPDGDVRAGIVLDNIAPELPPMVGIFVDPGMFPDAAEPKNRNNEYDAGDGRYAGFLLNEVLPRVAETTALTDDPRLRGICGGSSGGNGAFTVAWQRPDSIRRVIAFNASFAQIPGGNPYPALMAAGARQPLRVLLHAAHRDIGWNDQEGNWFAENLETAAALARAGFDLRFVVGDGGHSPNHGGTLLPDALRWLWA</sequence>
<dbReference type="InterPro" id="IPR050583">
    <property type="entry name" value="Mycobacterial_A85_antigen"/>
</dbReference>
<dbReference type="InterPro" id="IPR029058">
    <property type="entry name" value="AB_hydrolase_fold"/>
</dbReference>
<dbReference type="SUPFAM" id="SSF53474">
    <property type="entry name" value="alpha/beta-Hydrolases"/>
    <property type="match status" value="1"/>
</dbReference>
<proteinExistence type="predicted"/>
<dbReference type="Gene3D" id="3.40.50.1820">
    <property type="entry name" value="alpha/beta hydrolase"/>
    <property type="match status" value="1"/>
</dbReference>
<protein>
    <submittedName>
        <fullName evidence="1">Enterochelin esterase-like enzyme</fullName>
    </submittedName>
</protein>
<comment type="caution">
    <text evidence="1">The sequence shown here is derived from an EMBL/GenBank/DDBJ whole genome shotgun (WGS) entry which is preliminary data.</text>
</comment>